<evidence type="ECO:0000313" key="3">
    <source>
        <dbReference type="Proteomes" id="UP000886523"/>
    </source>
</evidence>
<evidence type="ECO:0000313" key="2">
    <source>
        <dbReference type="EMBL" id="KAF9506837.1"/>
    </source>
</evidence>
<comment type="caution">
    <text evidence="2">The sequence shown here is derived from an EMBL/GenBank/DDBJ whole genome shotgun (WGS) entry which is preliminary data.</text>
</comment>
<sequence length="342" mass="36173">MGPNGKPISKISVSQALTKEMWENESPEVRAQVKMEHQSQYKEAIEEYEHVQLIGSQSPQQFQNAIDHLYTYLQQVSMVVTDHTGFMITIVVGGPSPAASSELITSHVHKGEIAGDNPIDFGSYAHETFNDVLMPKFTEFLMKMFSQDICDAQSLMPLKSATPAAVLLVTNGCSNPTPALTIATPMSTLGATSVTMEHNPTASTHSSTPPLAHGPATPSASGLDDGDRIGRLAGGDDACGFDSKDETGLDDGITDHGSEDKQAAFNWQPDHWSLPCTQVSHTDTLSNMSSPLLLSSTLSPLSVTSALPGTGVLLSPGTTHGLSSVFLTPSVTSDAAHSGTIP</sequence>
<proteinExistence type="predicted"/>
<protein>
    <submittedName>
        <fullName evidence="2">Uncharacterized protein</fullName>
    </submittedName>
</protein>
<name>A0A9P6AJR7_9AGAM</name>
<keyword evidence="3" id="KW-1185">Reference proteome</keyword>
<feature type="compositionally biased region" description="Polar residues" evidence="1">
    <location>
        <begin position="197"/>
        <end position="209"/>
    </location>
</feature>
<dbReference type="AlphaFoldDB" id="A0A9P6AJR7"/>
<organism evidence="2 3">
    <name type="scientific">Hydnum rufescens UP504</name>
    <dbReference type="NCBI Taxonomy" id="1448309"/>
    <lineage>
        <taxon>Eukaryota</taxon>
        <taxon>Fungi</taxon>
        <taxon>Dikarya</taxon>
        <taxon>Basidiomycota</taxon>
        <taxon>Agaricomycotina</taxon>
        <taxon>Agaricomycetes</taxon>
        <taxon>Cantharellales</taxon>
        <taxon>Hydnaceae</taxon>
        <taxon>Hydnum</taxon>
    </lineage>
</organism>
<reference evidence="2" key="1">
    <citation type="journal article" date="2020" name="Nat. Commun.">
        <title>Large-scale genome sequencing of mycorrhizal fungi provides insights into the early evolution of symbiotic traits.</title>
        <authorList>
            <person name="Miyauchi S."/>
            <person name="Kiss E."/>
            <person name="Kuo A."/>
            <person name="Drula E."/>
            <person name="Kohler A."/>
            <person name="Sanchez-Garcia M."/>
            <person name="Morin E."/>
            <person name="Andreopoulos B."/>
            <person name="Barry K.W."/>
            <person name="Bonito G."/>
            <person name="Buee M."/>
            <person name="Carver A."/>
            <person name="Chen C."/>
            <person name="Cichocki N."/>
            <person name="Clum A."/>
            <person name="Culley D."/>
            <person name="Crous P.W."/>
            <person name="Fauchery L."/>
            <person name="Girlanda M."/>
            <person name="Hayes R.D."/>
            <person name="Keri Z."/>
            <person name="LaButti K."/>
            <person name="Lipzen A."/>
            <person name="Lombard V."/>
            <person name="Magnuson J."/>
            <person name="Maillard F."/>
            <person name="Murat C."/>
            <person name="Nolan M."/>
            <person name="Ohm R.A."/>
            <person name="Pangilinan J."/>
            <person name="Pereira M.F."/>
            <person name="Perotto S."/>
            <person name="Peter M."/>
            <person name="Pfister S."/>
            <person name="Riley R."/>
            <person name="Sitrit Y."/>
            <person name="Stielow J.B."/>
            <person name="Szollosi G."/>
            <person name="Zifcakova L."/>
            <person name="Stursova M."/>
            <person name="Spatafora J.W."/>
            <person name="Tedersoo L."/>
            <person name="Vaario L.M."/>
            <person name="Yamada A."/>
            <person name="Yan M."/>
            <person name="Wang P."/>
            <person name="Xu J."/>
            <person name="Bruns T."/>
            <person name="Baldrian P."/>
            <person name="Vilgalys R."/>
            <person name="Dunand C."/>
            <person name="Henrissat B."/>
            <person name="Grigoriev I.V."/>
            <person name="Hibbett D."/>
            <person name="Nagy L.G."/>
            <person name="Martin F.M."/>
        </authorList>
    </citation>
    <scope>NUCLEOTIDE SEQUENCE</scope>
    <source>
        <strain evidence="2">UP504</strain>
    </source>
</reference>
<evidence type="ECO:0000256" key="1">
    <source>
        <dbReference type="SAM" id="MobiDB-lite"/>
    </source>
</evidence>
<accession>A0A9P6AJR7</accession>
<dbReference type="EMBL" id="MU129097">
    <property type="protein sequence ID" value="KAF9506837.1"/>
    <property type="molecule type" value="Genomic_DNA"/>
</dbReference>
<dbReference type="Proteomes" id="UP000886523">
    <property type="component" value="Unassembled WGS sequence"/>
</dbReference>
<dbReference type="OrthoDB" id="2980832at2759"/>
<feature type="compositionally biased region" description="Basic and acidic residues" evidence="1">
    <location>
        <begin position="242"/>
        <end position="257"/>
    </location>
</feature>
<gene>
    <name evidence="2" type="ORF">BS47DRAFT_1399124</name>
</gene>
<feature type="region of interest" description="Disordered" evidence="1">
    <location>
        <begin position="197"/>
        <end position="257"/>
    </location>
</feature>